<dbReference type="PANTHER" id="PTHR30511:SF0">
    <property type="entry name" value="ALANINE RACEMASE, CATABOLIC-RELATED"/>
    <property type="match status" value="1"/>
</dbReference>
<dbReference type="CDD" id="cd00430">
    <property type="entry name" value="PLPDE_III_AR"/>
    <property type="match status" value="1"/>
</dbReference>
<organism evidence="4 5">
    <name type="scientific">Tissierella simiarum</name>
    <dbReference type="NCBI Taxonomy" id="2841534"/>
    <lineage>
        <taxon>Bacteria</taxon>
        <taxon>Bacillati</taxon>
        <taxon>Bacillota</taxon>
        <taxon>Tissierellia</taxon>
        <taxon>Tissierellales</taxon>
        <taxon>Tissierellaceae</taxon>
        <taxon>Tissierella</taxon>
    </lineage>
</organism>
<feature type="binding site" evidence="2">
    <location>
        <position position="139"/>
    </location>
    <ligand>
        <name>substrate</name>
    </ligand>
</feature>
<comment type="function">
    <text evidence="2">Catalyzes the interconversion of L-alanine and D-alanine. May also act on other amino acids.</text>
</comment>
<dbReference type="EC" id="5.1.1.1" evidence="2"/>
<evidence type="ECO:0000256" key="1">
    <source>
        <dbReference type="ARBA" id="ARBA00001933"/>
    </source>
</evidence>
<dbReference type="InterPro" id="IPR000821">
    <property type="entry name" value="Ala_racemase"/>
</dbReference>
<dbReference type="GO" id="GO:0008784">
    <property type="term" value="F:alanine racemase activity"/>
    <property type="evidence" value="ECO:0007669"/>
    <property type="project" value="UniProtKB-EC"/>
</dbReference>
<comment type="cofactor">
    <cofactor evidence="1 2">
        <name>pyridoxal 5'-phosphate</name>
        <dbReference type="ChEBI" id="CHEBI:597326"/>
    </cofactor>
</comment>
<keyword evidence="2 4" id="KW-0413">Isomerase</keyword>
<dbReference type="RefSeq" id="WP_216520120.1">
    <property type="nucleotide sequence ID" value="NZ_JAHLPM010000010.1"/>
</dbReference>
<feature type="domain" description="Alanine racemase C-terminal" evidence="3">
    <location>
        <begin position="242"/>
        <end position="370"/>
    </location>
</feature>
<feature type="modified residue" description="N6-(pyridoxal phosphate)lysine" evidence="2">
    <location>
        <position position="41"/>
    </location>
</feature>
<feature type="active site" description="Proton acceptor; specific for D-alanine" evidence="2">
    <location>
        <position position="41"/>
    </location>
</feature>
<feature type="active site" description="Proton acceptor; specific for L-alanine" evidence="2">
    <location>
        <position position="263"/>
    </location>
</feature>
<gene>
    <name evidence="4" type="primary">alr</name>
    <name evidence="4" type="ORF">KQI42_12120</name>
</gene>
<keyword evidence="5" id="KW-1185">Reference proteome</keyword>
<dbReference type="Pfam" id="PF01168">
    <property type="entry name" value="Ala_racemase_N"/>
    <property type="match status" value="1"/>
</dbReference>
<reference evidence="4 5" key="1">
    <citation type="submission" date="2021-06" db="EMBL/GenBank/DDBJ databases">
        <authorList>
            <person name="Sun Q."/>
            <person name="Li D."/>
        </authorList>
    </citation>
    <scope>NUCLEOTIDE SEQUENCE [LARGE SCALE GENOMIC DNA]</scope>
    <source>
        <strain evidence="4 5">MSJ-40</strain>
    </source>
</reference>
<evidence type="ECO:0000259" key="3">
    <source>
        <dbReference type="SMART" id="SM01005"/>
    </source>
</evidence>
<evidence type="ECO:0000313" key="5">
    <source>
        <dbReference type="Proteomes" id="UP000749471"/>
    </source>
</evidence>
<evidence type="ECO:0000256" key="2">
    <source>
        <dbReference type="HAMAP-Rule" id="MF_01201"/>
    </source>
</evidence>
<protein>
    <recommendedName>
        <fullName evidence="2">Alanine racemase</fullName>
        <ecNumber evidence="2">5.1.1.1</ecNumber>
    </recommendedName>
</protein>
<name>A0ABS6E768_9FIRM</name>
<proteinExistence type="inferred from homology"/>
<dbReference type="InterPro" id="IPR001608">
    <property type="entry name" value="Ala_racemase_N"/>
</dbReference>
<dbReference type="HAMAP" id="MF_01201">
    <property type="entry name" value="Ala_racemase"/>
    <property type="match status" value="1"/>
</dbReference>
<sequence>MMDINQVRPTRAIVNLDYLSHNFREIRKDIPKETRICGVIKANGYGHGAVKVAETLIGEGIDYIGVATLSEALEIRKKFNEIPILVMGYTPNEQLKSAVERQITITIFSLEQGKILSEEGLKLSKIPKVHIKIDTGFHRLGMRPNQESIEVIKNINELKYIEIEGIFSHLALKNEKEDYKQFNLFKKIIEELEKENIHIPIKHICDSIAAAVYKEFCMDMIRPGASLYGYISRNTPMELKPVMTLETRISSLIDINEGEGVSYDYIFVAERKTLVATLPMGYSDGIPRSLSNNGYFYIKGQRSKIIGKICMDQCMVDVTDIDNVEVGDIATLYGYQGNENISLTDVANLADTNRNEILSLVSRRVPRIYVKDGIIDDVLDYLLE</sequence>
<evidence type="ECO:0000313" key="4">
    <source>
        <dbReference type="EMBL" id="MBU5438764.1"/>
    </source>
</evidence>
<feature type="binding site" evidence="2">
    <location>
        <position position="311"/>
    </location>
    <ligand>
        <name>substrate</name>
    </ligand>
</feature>
<comment type="catalytic activity">
    <reaction evidence="2">
        <text>L-alanine = D-alanine</text>
        <dbReference type="Rhea" id="RHEA:20249"/>
        <dbReference type="ChEBI" id="CHEBI:57416"/>
        <dbReference type="ChEBI" id="CHEBI:57972"/>
        <dbReference type="EC" id="5.1.1.1"/>
    </reaction>
</comment>
<dbReference type="Proteomes" id="UP000749471">
    <property type="component" value="Unassembled WGS sequence"/>
</dbReference>
<dbReference type="InterPro" id="IPR020622">
    <property type="entry name" value="Ala_racemase_pyridoxalP-BS"/>
</dbReference>
<dbReference type="SMART" id="SM01005">
    <property type="entry name" value="Ala_racemase_C"/>
    <property type="match status" value="1"/>
</dbReference>
<comment type="similarity">
    <text evidence="2">Belongs to the alanine racemase family.</text>
</comment>
<dbReference type="PANTHER" id="PTHR30511">
    <property type="entry name" value="ALANINE RACEMASE"/>
    <property type="match status" value="1"/>
</dbReference>
<keyword evidence="2" id="KW-0663">Pyridoxal phosphate</keyword>
<dbReference type="InterPro" id="IPR011079">
    <property type="entry name" value="Ala_racemase_C"/>
</dbReference>
<accession>A0ABS6E768</accession>
<comment type="caution">
    <text evidence="4">The sequence shown here is derived from an EMBL/GenBank/DDBJ whole genome shotgun (WGS) entry which is preliminary data.</text>
</comment>
<dbReference type="PROSITE" id="PS00395">
    <property type="entry name" value="ALANINE_RACEMASE"/>
    <property type="match status" value="1"/>
</dbReference>
<comment type="pathway">
    <text evidence="2">Amino-acid biosynthesis; D-alanine biosynthesis; D-alanine from L-alanine: step 1/1.</text>
</comment>
<dbReference type="EMBL" id="JAHLPM010000010">
    <property type="protein sequence ID" value="MBU5438764.1"/>
    <property type="molecule type" value="Genomic_DNA"/>
</dbReference>
<dbReference type="NCBIfam" id="TIGR00492">
    <property type="entry name" value="alr"/>
    <property type="match status" value="1"/>
</dbReference>
<dbReference type="Pfam" id="PF00842">
    <property type="entry name" value="Ala_racemase_C"/>
    <property type="match status" value="1"/>
</dbReference>